<dbReference type="RefSeq" id="WP_182583034.1">
    <property type="nucleotide sequence ID" value="NZ_JABVCQ010000007.1"/>
</dbReference>
<evidence type="ECO:0000313" key="1">
    <source>
        <dbReference type="EMBL" id="MBB1125564.1"/>
    </source>
</evidence>
<proteinExistence type="predicted"/>
<evidence type="ECO:0008006" key="3">
    <source>
        <dbReference type="Google" id="ProtNLM"/>
    </source>
</evidence>
<name>A0A839H9P2_9GAMM</name>
<comment type="caution">
    <text evidence="1">The sequence shown here is derived from an EMBL/GenBank/DDBJ whole genome shotgun (WGS) entry which is preliminary data.</text>
</comment>
<keyword evidence="2" id="KW-1185">Reference proteome</keyword>
<gene>
    <name evidence="1" type="ORF">HUK38_04870</name>
</gene>
<dbReference type="Proteomes" id="UP000548632">
    <property type="component" value="Unassembled WGS sequence"/>
</dbReference>
<sequence length="67" mass="7508">MAFTAEQLATLESAAASGTLRVQFGDKVVQYQTLPDLLAAIRLARSDVLDDNTRCITRRRYAIYDRS</sequence>
<dbReference type="AlphaFoldDB" id="A0A839H9P2"/>
<accession>A0A839H9P2</accession>
<reference evidence="1 2" key="1">
    <citation type="journal article" date="2020" name="Arch. Microbiol.">
        <title>The genome sequence of the giant phototrophic gammaproteobacterium Thiospirillum jenense gives insight into its physiological properties and phylogenetic relationships.</title>
        <authorList>
            <person name="Imhoff J.F."/>
            <person name="Meyer T.E."/>
            <person name="Kyndt J.A."/>
        </authorList>
    </citation>
    <scope>NUCLEOTIDE SEQUENCE [LARGE SCALE GENOMIC DNA]</scope>
    <source>
        <strain evidence="1 2">DSM 216</strain>
    </source>
</reference>
<dbReference type="NCBIfam" id="NF047331">
    <property type="entry name" value="phage_HTJ"/>
    <property type="match status" value="1"/>
</dbReference>
<protein>
    <recommendedName>
        <fullName evidence="3">GpW protein</fullName>
    </recommendedName>
</protein>
<evidence type="ECO:0000313" key="2">
    <source>
        <dbReference type="Proteomes" id="UP000548632"/>
    </source>
</evidence>
<organism evidence="1 2">
    <name type="scientific">Thiospirillum jenense</name>
    <dbReference type="NCBI Taxonomy" id="1653858"/>
    <lineage>
        <taxon>Bacteria</taxon>
        <taxon>Pseudomonadati</taxon>
        <taxon>Pseudomonadota</taxon>
        <taxon>Gammaproteobacteria</taxon>
        <taxon>Chromatiales</taxon>
        <taxon>Chromatiaceae</taxon>
        <taxon>Thiospirillum</taxon>
    </lineage>
</organism>
<dbReference type="EMBL" id="JABVCQ010000007">
    <property type="protein sequence ID" value="MBB1125564.1"/>
    <property type="molecule type" value="Genomic_DNA"/>
</dbReference>